<keyword evidence="2" id="KW-1185">Reference proteome</keyword>
<evidence type="ECO:0000313" key="1">
    <source>
        <dbReference type="EMBL" id="KAH3681599.1"/>
    </source>
</evidence>
<reference evidence="1" key="1">
    <citation type="journal article" date="2021" name="Open Biol.">
        <title>Shared evolutionary footprints suggest mitochondrial oxidative damage underlies multiple complex I losses in fungi.</title>
        <authorList>
            <person name="Schikora-Tamarit M.A."/>
            <person name="Marcet-Houben M."/>
            <person name="Nosek J."/>
            <person name="Gabaldon T."/>
        </authorList>
    </citation>
    <scope>NUCLEOTIDE SEQUENCE</scope>
    <source>
        <strain evidence="1">CBS2887</strain>
    </source>
</reference>
<organism evidence="1 2">
    <name type="scientific">Wickerhamomyces pijperi</name>
    <name type="common">Yeast</name>
    <name type="synonym">Pichia pijperi</name>
    <dbReference type="NCBI Taxonomy" id="599730"/>
    <lineage>
        <taxon>Eukaryota</taxon>
        <taxon>Fungi</taxon>
        <taxon>Dikarya</taxon>
        <taxon>Ascomycota</taxon>
        <taxon>Saccharomycotina</taxon>
        <taxon>Saccharomycetes</taxon>
        <taxon>Phaffomycetales</taxon>
        <taxon>Wickerhamomycetaceae</taxon>
        <taxon>Wickerhamomyces</taxon>
    </lineage>
</organism>
<reference evidence="1" key="2">
    <citation type="submission" date="2021-01" db="EMBL/GenBank/DDBJ databases">
        <authorList>
            <person name="Schikora-Tamarit M.A."/>
        </authorList>
    </citation>
    <scope>NUCLEOTIDE SEQUENCE</scope>
    <source>
        <strain evidence="1">CBS2887</strain>
    </source>
</reference>
<name>A0A9P8Q2K4_WICPI</name>
<gene>
    <name evidence="1" type="ORF">WICPIJ_007473</name>
</gene>
<dbReference type="Proteomes" id="UP000774326">
    <property type="component" value="Unassembled WGS sequence"/>
</dbReference>
<comment type="caution">
    <text evidence="1">The sequence shown here is derived from an EMBL/GenBank/DDBJ whole genome shotgun (WGS) entry which is preliminary data.</text>
</comment>
<evidence type="ECO:0000313" key="2">
    <source>
        <dbReference type="Proteomes" id="UP000774326"/>
    </source>
</evidence>
<sequence length="69" mass="7949">MKYTLPLYLRMLNCGESGEMAVRRSLVVVSGCWLDKKISSVFKSMFKEYNFNSSIAKLVFSLNLKLKSF</sequence>
<proteinExistence type="predicted"/>
<protein>
    <submittedName>
        <fullName evidence="1">Uncharacterized protein</fullName>
    </submittedName>
</protein>
<dbReference type="EMBL" id="JAEUBG010004367">
    <property type="protein sequence ID" value="KAH3681599.1"/>
    <property type="molecule type" value="Genomic_DNA"/>
</dbReference>
<accession>A0A9P8Q2K4</accession>
<dbReference type="AlphaFoldDB" id="A0A9P8Q2K4"/>